<proteinExistence type="predicted"/>
<evidence type="ECO:0000313" key="1">
    <source>
        <dbReference type="EMBL" id="DAD33863.1"/>
    </source>
</evidence>
<dbReference type="Proteomes" id="UP000607653">
    <property type="component" value="Unassembled WGS sequence"/>
</dbReference>
<gene>
    <name evidence="1" type="ORF">HUJ06_012714</name>
</gene>
<dbReference type="EMBL" id="DUZY01000003">
    <property type="protein sequence ID" value="DAD33863.1"/>
    <property type="molecule type" value="Genomic_DNA"/>
</dbReference>
<accession>A0A822YP28</accession>
<name>A0A822YP28_NELNU</name>
<protein>
    <submittedName>
        <fullName evidence="1">Uncharacterized protein</fullName>
    </submittedName>
</protein>
<organism evidence="1 2">
    <name type="scientific">Nelumbo nucifera</name>
    <name type="common">Sacred lotus</name>
    <dbReference type="NCBI Taxonomy" id="4432"/>
    <lineage>
        <taxon>Eukaryota</taxon>
        <taxon>Viridiplantae</taxon>
        <taxon>Streptophyta</taxon>
        <taxon>Embryophyta</taxon>
        <taxon>Tracheophyta</taxon>
        <taxon>Spermatophyta</taxon>
        <taxon>Magnoliopsida</taxon>
        <taxon>Proteales</taxon>
        <taxon>Nelumbonaceae</taxon>
        <taxon>Nelumbo</taxon>
    </lineage>
</organism>
<reference evidence="1 2" key="1">
    <citation type="journal article" date="2020" name="Mol. Biol. Evol.">
        <title>Distinct Expression and Methylation Patterns for Genes with Different Fates following a Single Whole-Genome Duplication in Flowering Plants.</title>
        <authorList>
            <person name="Shi T."/>
            <person name="Rahmani R.S."/>
            <person name="Gugger P.F."/>
            <person name="Wang M."/>
            <person name="Li H."/>
            <person name="Zhang Y."/>
            <person name="Li Z."/>
            <person name="Wang Q."/>
            <person name="Van de Peer Y."/>
            <person name="Marchal K."/>
            <person name="Chen J."/>
        </authorList>
    </citation>
    <scope>NUCLEOTIDE SEQUENCE [LARGE SCALE GENOMIC DNA]</scope>
    <source>
        <tissue evidence="1">Leaf</tissue>
    </source>
</reference>
<evidence type="ECO:0000313" key="2">
    <source>
        <dbReference type="Proteomes" id="UP000607653"/>
    </source>
</evidence>
<dbReference type="AlphaFoldDB" id="A0A822YP28"/>
<keyword evidence="2" id="KW-1185">Reference proteome</keyword>
<comment type="caution">
    <text evidence="1">The sequence shown here is derived from an EMBL/GenBank/DDBJ whole genome shotgun (WGS) entry which is preliminary data.</text>
</comment>
<sequence length="97" mass="10601">MPFIFAIDFGHLGAAGRSGLCFSSSFCVRVGGTLGDYCSLDYKSRELIIGDPYLCKGIYGLEFESMIPLELIQSRILKSGVAPFGIVENPITHSDYK</sequence>